<evidence type="ECO:0000313" key="1">
    <source>
        <dbReference type="EMBL" id="BBI19327.1"/>
    </source>
</evidence>
<dbReference type="AlphaFoldDB" id="A0A3T1CED5"/>
<evidence type="ECO:0000313" key="2">
    <source>
        <dbReference type="Proteomes" id="UP000290057"/>
    </source>
</evidence>
<accession>A0A3T1CED5</accession>
<protein>
    <recommendedName>
        <fullName evidence="3">Apea-like HEPN domain-containing protein</fullName>
    </recommendedName>
</protein>
<dbReference type="RefSeq" id="WP_130585572.1">
    <property type="nucleotide sequence ID" value="NZ_AP019389.1"/>
</dbReference>
<dbReference type="EMBL" id="AP019389">
    <property type="protein sequence ID" value="BBI19327.1"/>
    <property type="molecule type" value="Genomic_DNA"/>
</dbReference>
<organism evidence="1 2">
    <name type="scientific">Qipengyuania flava</name>
    <dbReference type="NCBI Taxonomy" id="192812"/>
    <lineage>
        <taxon>Bacteria</taxon>
        <taxon>Pseudomonadati</taxon>
        <taxon>Pseudomonadota</taxon>
        <taxon>Alphaproteobacteria</taxon>
        <taxon>Sphingomonadales</taxon>
        <taxon>Erythrobacteraceae</taxon>
        <taxon>Qipengyuania</taxon>
    </lineage>
</organism>
<proteinExistence type="predicted"/>
<sequence length="433" mass="47927">MTDHPLLEPTRLALAPLWGLTAPEAQDFYHHPAFTDFKSFCERTFLAADRGIGFSFGLSDALRGAGLPCLIPNTAAPSSLDEAARRIVEAFEATTVRRRYLCPLDLADALPTMHFGPASVRYCPSAELDRLFDGARLGRHYPGQQLDLPRLAEFQWLIVEEQAPLPERAGQRAMPFLYESWTRDFGAIEPHAGSHPAPVTDALFGLLLAPWEDWHSLETDWRGFQLPWMHVATDDLFVRPRPVPTADTLTWEDAAYQEVDGEVVEYERPVRIQFDGDAEAVLGGFNHAWWAGIEAATATSLFETPIKHFMVKAAFSDGMDQIMAHMTTIEAALGLRSDFNQAGRPKGARMSPRDRLAKRVEALLGDPKAGSSYTDLFETRSAFVHGRSIQGLVPSKDRVLARQLARRVTVALIDAAKGAAGDMARADYLNSLA</sequence>
<keyword evidence="2" id="KW-1185">Reference proteome</keyword>
<reference evidence="1 2" key="1">
    <citation type="submission" date="2019-01" db="EMBL/GenBank/DDBJ databases">
        <title>Complete genome sequence of Erythrobacter flavus KJ5.</title>
        <authorList>
            <person name="Kanesaki Y."/>
            <person name="Brotosudarmo T."/>
            <person name="Moriuchi R."/>
            <person name="Awai K."/>
        </authorList>
    </citation>
    <scope>NUCLEOTIDE SEQUENCE [LARGE SCALE GENOMIC DNA]</scope>
    <source>
        <strain evidence="1 2">KJ5</strain>
    </source>
</reference>
<evidence type="ECO:0008006" key="3">
    <source>
        <dbReference type="Google" id="ProtNLM"/>
    </source>
</evidence>
<dbReference type="Proteomes" id="UP000290057">
    <property type="component" value="Chromosome"/>
</dbReference>
<name>A0A3T1CED5_9SPHN</name>
<gene>
    <name evidence="1" type="ORF">EKJ_01740</name>
</gene>